<feature type="transmembrane region" description="Helical" evidence="8">
    <location>
        <begin position="228"/>
        <end position="248"/>
    </location>
</feature>
<name>A0A817A9M1_9BILA</name>
<keyword evidence="6" id="KW-0675">Receptor</keyword>
<dbReference type="EMBL" id="CAJNOW010011741">
    <property type="protein sequence ID" value="CAF1602580.1"/>
    <property type="molecule type" value="Genomic_DNA"/>
</dbReference>
<evidence type="ECO:0000256" key="8">
    <source>
        <dbReference type="SAM" id="Phobius"/>
    </source>
</evidence>
<keyword evidence="5 8" id="KW-0472">Membrane</keyword>
<dbReference type="AlphaFoldDB" id="A0A817A9M1"/>
<dbReference type="InterPro" id="IPR000276">
    <property type="entry name" value="GPCR_Rhodpsn"/>
</dbReference>
<dbReference type="Pfam" id="PF00001">
    <property type="entry name" value="7tm_1"/>
    <property type="match status" value="1"/>
</dbReference>
<organism evidence="12 13">
    <name type="scientific">Rotaria magnacalcarata</name>
    <dbReference type="NCBI Taxonomy" id="392030"/>
    <lineage>
        <taxon>Eukaryota</taxon>
        <taxon>Metazoa</taxon>
        <taxon>Spiralia</taxon>
        <taxon>Gnathifera</taxon>
        <taxon>Rotifera</taxon>
        <taxon>Eurotatoria</taxon>
        <taxon>Bdelloidea</taxon>
        <taxon>Philodinida</taxon>
        <taxon>Philodinidae</taxon>
        <taxon>Rotaria</taxon>
    </lineage>
</organism>
<feature type="transmembrane region" description="Helical" evidence="8">
    <location>
        <begin position="173"/>
        <end position="196"/>
    </location>
</feature>
<accession>A0A817A9M1</accession>
<feature type="transmembrane region" description="Helical" evidence="8">
    <location>
        <begin position="20"/>
        <end position="38"/>
    </location>
</feature>
<keyword evidence="4" id="KW-0297">G-protein coupled receptor</keyword>
<evidence type="ECO:0000259" key="9">
    <source>
        <dbReference type="PROSITE" id="PS50262"/>
    </source>
</evidence>
<gene>
    <name evidence="10" type="ORF">CJN711_LOCUS2436</name>
    <name evidence="11" type="ORF">KQP761_LOCUS22466</name>
    <name evidence="12" type="ORF">MBJ925_LOCUS38545</name>
</gene>
<evidence type="ECO:0000313" key="12">
    <source>
        <dbReference type="EMBL" id="CAF2260386.1"/>
    </source>
</evidence>
<dbReference type="Proteomes" id="UP000663834">
    <property type="component" value="Unassembled WGS sequence"/>
</dbReference>
<dbReference type="Proteomes" id="UP000663855">
    <property type="component" value="Unassembled WGS sequence"/>
</dbReference>
<dbReference type="InterPro" id="IPR017452">
    <property type="entry name" value="GPCR_Rhodpsn_7TM"/>
</dbReference>
<evidence type="ECO:0000256" key="6">
    <source>
        <dbReference type="ARBA" id="ARBA00023170"/>
    </source>
</evidence>
<evidence type="ECO:0000313" key="13">
    <source>
        <dbReference type="Proteomes" id="UP000663824"/>
    </source>
</evidence>
<evidence type="ECO:0000313" key="11">
    <source>
        <dbReference type="EMBL" id="CAF1602580.1"/>
    </source>
</evidence>
<dbReference type="GO" id="GO:0004930">
    <property type="term" value="F:G protein-coupled receptor activity"/>
    <property type="evidence" value="ECO:0007669"/>
    <property type="project" value="UniProtKB-KW"/>
</dbReference>
<dbReference type="GO" id="GO:0005886">
    <property type="term" value="C:plasma membrane"/>
    <property type="evidence" value="ECO:0007669"/>
    <property type="project" value="TreeGrafter"/>
</dbReference>
<dbReference type="SUPFAM" id="SSF81321">
    <property type="entry name" value="Family A G protein-coupled receptor-like"/>
    <property type="match status" value="1"/>
</dbReference>
<dbReference type="EMBL" id="CAJNRE010021606">
    <property type="protein sequence ID" value="CAF2260386.1"/>
    <property type="molecule type" value="Genomic_DNA"/>
</dbReference>
<comment type="caution">
    <text evidence="12">The sequence shown here is derived from an EMBL/GenBank/DDBJ whole genome shotgun (WGS) entry which is preliminary data.</text>
</comment>
<feature type="transmembrane region" description="Helical" evidence="8">
    <location>
        <begin position="268"/>
        <end position="291"/>
    </location>
</feature>
<reference evidence="12" key="1">
    <citation type="submission" date="2021-02" db="EMBL/GenBank/DDBJ databases">
        <authorList>
            <person name="Nowell W R."/>
        </authorList>
    </citation>
    <scope>NUCLEOTIDE SEQUENCE</scope>
</reference>
<comment type="subcellular location">
    <subcellularLocation>
        <location evidence="1">Membrane</location>
        <topology evidence="1">Multi-pass membrane protein</topology>
    </subcellularLocation>
</comment>
<evidence type="ECO:0000256" key="1">
    <source>
        <dbReference type="ARBA" id="ARBA00004141"/>
    </source>
</evidence>
<feature type="transmembrane region" description="Helical" evidence="8">
    <location>
        <begin position="130"/>
        <end position="153"/>
    </location>
</feature>
<dbReference type="Gene3D" id="1.20.1070.10">
    <property type="entry name" value="Rhodopsin 7-helix transmembrane proteins"/>
    <property type="match status" value="1"/>
</dbReference>
<dbReference type="PANTHER" id="PTHR24243:SF208">
    <property type="entry name" value="PYROKININ-1 RECEPTOR"/>
    <property type="match status" value="1"/>
</dbReference>
<evidence type="ECO:0000256" key="5">
    <source>
        <dbReference type="ARBA" id="ARBA00023136"/>
    </source>
</evidence>
<evidence type="ECO:0000256" key="2">
    <source>
        <dbReference type="ARBA" id="ARBA00022692"/>
    </source>
</evidence>
<keyword evidence="7" id="KW-0807">Transducer</keyword>
<feature type="transmembrane region" description="Helical" evidence="8">
    <location>
        <begin position="50"/>
        <end position="72"/>
    </location>
</feature>
<dbReference type="OrthoDB" id="10033568at2759"/>
<sequence>MSLSTSTLVVVQQYLTRYGMTTYDILGNIGSIFNLLIFSQSSHRRNPCSLYIFSMSLCSAIGLNSAVIPLIYALDHPNPLSYSIPFCKSQYYFRHVFSQSMRTFFVVACVDRYASCSNRVFIRSFSRHQIAIRVIPLVIIFWILLGLFPTMLYTISNGVCDAQDGLPNILYSAYIMIVLGILPLVTLFTFGVLMMINLKESRANAQTLGNRKIVSIIRKRDRNMMRMLLTELTIYIITTIPNTVVLIYKVATPPAANGSERQCIESFVFYFARVFLLYLNNSLSFWIYLITSQSFRHEFKKLLFHLFSFVEHKKPQATIVH</sequence>
<keyword evidence="2 8" id="KW-0812">Transmembrane</keyword>
<dbReference type="EMBL" id="CAJNOV010000147">
    <property type="protein sequence ID" value="CAF1002759.1"/>
    <property type="molecule type" value="Genomic_DNA"/>
</dbReference>
<evidence type="ECO:0000313" key="10">
    <source>
        <dbReference type="EMBL" id="CAF1002759.1"/>
    </source>
</evidence>
<keyword evidence="3 8" id="KW-1133">Transmembrane helix</keyword>
<dbReference type="PANTHER" id="PTHR24243">
    <property type="entry name" value="G-PROTEIN COUPLED RECEPTOR"/>
    <property type="match status" value="1"/>
</dbReference>
<protein>
    <recommendedName>
        <fullName evidence="9">G-protein coupled receptors family 1 profile domain-containing protein</fullName>
    </recommendedName>
</protein>
<dbReference type="PROSITE" id="PS50262">
    <property type="entry name" value="G_PROTEIN_RECEP_F1_2"/>
    <property type="match status" value="1"/>
</dbReference>
<feature type="transmembrane region" description="Helical" evidence="8">
    <location>
        <begin position="92"/>
        <end position="110"/>
    </location>
</feature>
<evidence type="ECO:0000256" key="4">
    <source>
        <dbReference type="ARBA" id="ARBA00023040"/>
    </source>
</evidence>
<evidence type="ECO:0000256" key="7">
    <source>
        <dbReference type="ARBA" id="ARBA00023224"/>
    </source>
</evidence>
<evidence type="ECO:0000256" key="3">
    <source>
        <dbReference type="ARBA" id="ARBA00022989"/>
    </source>
</evidence>
<feature type="domain" description="G-protein coupled receptors family 1 profile" evidence="9">
    <location>
        <begin position="30"/>
        <end position="288"/>
    </location>
</feature>
<proteinExistence type="predicted"/>
<dbReference type="Proteomes" id="UP000663824">
    <property type="component" value="Unassembled WGS sequence"/>
</dbReference>